<dbReference type="PANTHER" id="PTHR12561:SF3">
    <property type="entry name" value="LIPOYLTRANSFERASE 1, MITOCHONDRIAL"/>
    <property type="match status" value="1"/>
</dbReference>
<dbReference type="Pfam" id="PF10437">
    <property type="entry name" value="Lip_prot_lig_C"/>
    <property type="match status" value="1"/>
</dbReference>
<dbReference type="Gene3D" id="3.30.930.10">
    <property type="entry name" value="Bira Bifunctional Protein, Domain 2"/>
    <property type="match status" value="1"/>
</dbReference>
<evidence type="ECO:0000256" key="6">
    <source>
        <dbReference type="ARBA" id="ARBA00022840"/>
    </source>
</evidence>
<dbReference type="SUPFAM" id="SSF82649">
    <property type="entry name" value="SufE/NifU"/>
    <property type="match status" value="1"/>
</dbReference>
<keyword evidence="4 9" id="KW-0436">Ligase</keyword>
<evidence type="ECO:0000256" key="4">
    <source>
        <dbReference type="ARBA" id="ARBA00022598"/>
    </source>
</evidence>
<dbReference type="InterPro" id="IPR004143">
    <property type="entry name" value="BPL_LPL_catalytic"/>
</dbReference>
<dbReference type="AlphaFoldDB" id="A0A6L2R4J5"/>
<dbReference type="InterPro" id="IPR004562">
    <property type="entry name" value="LipoylTrfase_LipoateP_Ligase"/>
</dbReference>
<dbReference type="UniPathway" id="UPA00537">
    <property type="reaction ID" value="UER00594"/>
</dbReference>
<dbReference type="SUPFAM" id="SSF55681">
    <property type="entry name" value="Class II aaRS and biotin synthetases"/>
    <property type="match status" value="1"/>
</dbReference>
<feature type="domain" description="BPL/LPL catalytic" evidence="8">
    <location>
        <begin position="27"/>
        <end position="192"/>
    </location>
</feature>
<proteinExistence type="predicted"/>
<keyword evidence="9" id="KW-0808">Transferase</keyword>
<dbReference type="Proteomes" id="UP000505077">
    <property type="component" value="Unassembled WGS sequence"/>
</dbReference>
<keyword evidence="6" id="KW-0067">ATP-binding</keyword>
<dbReference type="CDD" id="cd16443">
    <property type="entry name" value="LplA"/>
    <property type="match status" value="1"/>
</dbReference>
<comment type="pathway">
    <text evidence="1">Protein modification; protein lipoylation via exogenous pathway; protein N(6)-(lipoyl)lysine from lipoate: step 2/2.</text>
</comment>
<comment type="caution">
    <text evidence="9">The sequence shown here is derived from an EMBL/GenBank/DDBJ whole genome shotgun (WGS) entry which is preliminary data.</text>
</comment>
<sequence>MRYTLIPTRDPALNLALEEQIFTSLPPAHPGLFLLWQNNPSVIVGCHQCTPEEVNEAFVRRENLPVVRRITGGGAVYHDSGNLNFSFIENARQRVDFQKYLVPVREALRELGVAATVSGRNDLEVEGRKISGSAQLLRDGKILHHGTLLVTVDFERLSRALTVDTEKISSKGVGSVRARVCNISEHWHAGTTTDELTVALLRRCAAEEEPLSQKNVEAAHSLAAAKYRLWDWNYGASPPFTEKKRARFPWGIVDLRLDVRGGVIENCKIFGDFFATDAIDHLEEALAGRKRERNALSEALAHIEWERCFSGCEPEVMRKFFVEKD</sequence>
<accession>A0A6L2R4J5</accession>
<reference evidence="9 10" key="1">
    <citation type="journal article" date="2020" name="ISME J.">
        <title>Parallel Reductive Genome Evolution in Desulfovibrio Ectosymbionts Independently Acquired by Trichonympha Protists in the Termite Gut.</title>
        <authorList>
            <person name="Takeuchi M."/>
            <person name="Kuwahara H."/>
            <person name="Murakami T."/>
            <person name="Takahashi K."/>
            <person name="Kajitani R."/>
            <person name="Toyoda A."/>
            <person name="Itoh T."/>
            <person name="Ohkuma M."/>
            <person name="Hongoh Y."/>
        </authorList>
    </citation>
    <scope>NUCLEOTIDE SEQUENCE [LARGE SCALE GENOMIC DNA]</scope>
    <source>
        <strain evidence="9">ZnDsv-02</strain>
    </source>
</reference>
<dbReference type="Gene3D" id="3.30.390.50">
    <property type="entry name" value="CO dehydrogenase flavoprotein, C-terminal domain"/>
    <property type="match status" value="1"/>
</dbReference>
<dbReference type="PANTHER" id="PTHR12561">
    <property type="entry name" value="LIPOATE-PROTEIN LIGASE"/>
    <property type="match status" value="1"/>
</dbReference>
<name>A0A6L2R4J5_9BACT</name>
<dbReference type="InterPro" id="IPR019491">
    <property type="entry name" value="Lipoate_protein_ligase_C"/>
</dbReference>
<organism evidence="9 10">
    <name type="scientific">Candidatus Desulfovibrio kirbyi</name>
    <dbReference type="NCBI Taxonomy" id="2696086"/>
    <lineage>
        <taxon>Bacteria</taxon>
        <taxon>Pseudomonadati</taxon>
        <taxon>Thermodesulfobacteriota</taxon>
        <taxon>Desulfovibrionia</taxon>
        <taxon>Desulfovibrionales</taxon>
        <taxon>Desulfovibrionaceae</taxon>
        <taxon>Desulfovibrio</taxon>
    </lineage>
</organism>
<gene>
    <name evidence="9" type="primary">lplA</name>
    <name evidence="9" type="ORF">ZNDK_0228</name>
</gene>
<dbReference type="GO" id="GO:0017118">
    <property type="term" value="F:lipoyltransferase activity"/>
    <property type="evidence" value="ECO:0007669"/>
    <property type="project" value="TreeGrafter"/>
</dbReference>
<evidence type="ECO:0000256" key="3">
    <source>
        <dbReference type="ARBA" id="ARBA00012367"/>
    </source>
</evidence>
<dbReference type="GO" id="GO:0005524">
    <property type="term" value="F:ATP binding"/>
    <property type="evidence" value="ECO:0007669"/>
    <property type="project" value="UniProtKB-KW"/>
</dbReference>
<dbReference type="GO" id="GO:0005737">
    <property type="term" value="C:cytoplasm"/>
    <property type="evidence" value="ECO:0007669"/>
    <property type="project" value="TreeGrafter"/>
</dbReference>
<evidence type="ECO:0000313" key="10">
    <source>
        <dbReference type="Proteomes" id="UP000505077"/>
    </source>
</evidence>
<evidence type="ECO:0000256" key="2">
    <source>
        <dbReference type="ARBA" id="ARBA00005124"/>
    </source>
</evidence>
<evidence type="ECO:0000256" key="1">
    <source>
        <dbReference type="ARBA" id="ARBA00005085"/>
    </source>
</evidence>
<evidence type="ECO:0000313" key="9">
    <source>
        <dbReference type="EMBL" id="GFH62457.1"/>
    </source>
</evidence>
<evidence type="ECO:0000259" key="8">
    <source>
        <dbReference type="PROSITE" id="PS51733"/>
    </source>
</evidence>
<evidence type="ECO:0000256" key="7">
    <source>
        <dbReference type="ARBA" id="ARBA00048037"/>
    </source>
</evidence>
<keyword evidence="5" id="KW-0547">Nucleotide-binding</keyword>
<evidence type="ECO:0000256" key="5">
    <source>
        <dbReference type="ARBA" id="ARBA00022741"/>
    </source>
</evidence>
<dbReference type="EC" id="6.3.1.20" evidence="3"/>
<dbReference type="GO" id="GO:0009249">
    <property type="term" value="P:protein lipoylation"/>
    <property type="evidence" value="ECO:0007669"/>
    <property type="project" value="InterPro"/>
</dbReference>
<dbReference type="EMBL" id="BLLL01000002">
    <property type="protein sequence ID" value="GFH62457.1"/>
    <property type="molecule type" value="Genomic_DNA"/>
</dbReference>
<dbReference type="GO" id="GO:0016979">
    <property type="term" value="F:lipoate-protein ligase activity"/>
    <property type="evidence" value="ECO:0007669"/>
    <property type="project" value="UniProtKB-EC"/>
</dbReference>
<dbReference type="InterPro" id="IPR045864">
    <property type="entry name" value="aa-tRNA-synth_II/BPL/LPL"/>
</dbReference>
<dbReference type="NCBIfam" id="TIGR00545">
    <property type="entry name" value="lipoyltrans"/>
    <property type="match status" value="1"/>
</dbReference>
<protein>
    <recommendedName>
        <fullName evidence="3">lipoate--protein ligase</fullName>
        <ecNumber evidence="3">6.3.1.20</ecNumber>
    </recommendedName>
</protein>
<comment type="catalytic activity">
    <reaction evidence="7">
        <text>L-lysyl-[lipoyl-carrier protein] + (R)-lipoate + ATP = N(6)-[(R)-lipoyl]-L-lysyl-[lipoyl-carrier protein] + AMP + diphosphate + H(+)</text>
        <dbReference type="Rhea" id="RHEA:49288"/>
        <dbReference type="Rhea" id="RHEA-COMP:10500"/>
        <dbReference type="Rhea" id="RHEA-COMP:10502"/>
        <dbReference type="ChEBI" id="CHEBI:15378"/>
        <dbReference type="ChEBI" id="CHEBI:29969"/>
        <dbReference type="ChEBI" id="CHEBI:30616"/>
        <dbReference type="ChEBI" id="CHEBI:33019"/>
        <dbReference type="ChEBI" id="CHEBI:83088"/>
        <dbReference type="ChEBI" id="CHEBI:83099"/>
        <dbReference type="ChEBI" id="CHEBI:456215"/>
        <dbReference type="EC" id="6.3.1.20"/>
    </reaction>
</comment>
<comment type="pathway">
    <text evidence="2">Protein modification; protein lipoylation via exogenous pathway; protein N(6)-(lipoyl)lysine from lipoate: step 1/2.</text>
</comment>
<dbReference type="PROSITE" id="PS51733">
    <property type="entry name" value="BPL_LPL_CATALYTIC"/>
    <property type="match status" value="1"/>
</dbReference>
<dbReference type="Pfam" id="PF21948">
    <property type="entry name" value="LplA-B_cat"/>
    <property type="match status" value="1"/>
</dbReference>